<keyword evidence="3" id="KW-1003">Cell membrane</keyword>
<dbReference type="EMBL" id="QJKC01000003">
    <property type="protein sequence ID" value="PXX49901.1"/>
    <property type="molecule type" value="Genomic_DNA"/>
</dbReference>
<feature type="transmembrane region" description="Helical" evidence="7">
    <location>
        <begin position="116"/>
        <end position="139"/>
    </location>
</feature>
<keyword evidence="9" id="KW-1185">Reference proteome</keyword>
<dbReference type="PANTHER" id="PTHR36838">
    <property type="entry name" value="AUXIN EFFLUX CARRIER FAMILY PROTEIN"/>
    <property type="match status" value="1"/>
</dbReference>
<evidence type="ECO:0000256" key="6">
    <source>
        <dbReference type="ARBA" id="ARBA00023136"/>
    </source>
</evidence>
<organism evidence="8 9">
    <name type="scientific">Aquitalea magnusonii</name>
    <dbReference type="NCBI Taxonomy" id="332411"/>
    <lineage>
        <taxon>Bacteria</taxon>
        <taxon>Pseudomonadati</taxon>
        <taxon>Pseudomonadota</taxon>
        <taxon>Betaproteobacteria</taxon>
        <taxon>Neisseriales</taxon>
        <taxon>Chromobacteriaceae</taxon>
        <taxon>Aquitalea</taxon>
    </lineage>
</organism>
<evidence type="ECO:0000256" key="3">
    <source>
        <dbReference type="ARBA" id="ARBA00022475"/>
    </source>
</evidence>
<feature type="transmembrane region" description="Helical" evidence="7">
    <location>
        <begin position="219"/>
        <end position="243"/>
    </location>
</feature>
<feature type="transmembrane region" description="Helical" evidence="7">
    <location>
        <begin position="28"/>
        <end position="47"/>
    </location>
</feature>
<accession>A0A318JX20</accession>
<reference evidence="8 9" key="1">
    <citation type="submission" date="2018-05" db="EMBL/GenBank/DDBJ databases">
        <title>Genomic Encyclopedia of Type Strains, Phase IV (KMG-IV): sequencing the most valuable type-strain genomes for metagenomic binning, comparative biology and taxonomic classification.</title>
        <authorList>
            <person name="Goeker M."/>
        </authorList>
    </citation>
    <scope>NUCLEOTIDE SEQUENCE [LARGE SCALE GENOMIC DNA]</scope>
    <source>
        <strain evidence="8 9">DSM 25134</strain>
    </source>
</reference>
<dbReference type="InterPro" id="IPR004776">
    <property type="entry name" value="Mem_transp_PIN-like"/>
</dbReference>
<dbReference type="GO" id="GO:0016020">
    <property type="term" value="C:membrane"/>
    <property type="evidence" value="ECO:0007669"/>
    <property type="project" value="UniProtKB-SubCell"/>
</dbReference>
<dbReference type="Pfam" id="PF03547">
    <property type="entry name" value="Mem_trans"/>
    <property type="match status" value="1"/>
</dbReference>
<protein>
    <submittedName>
        <fullName evidence="8">Malonate transporter</fullName>
    </submittedName>
</protein>
<name>A0A318JX20_9NEIS</name>
<keyword evidence="2" id="KW-0813">Transport</keyword>
<feature type="transmembrane region" description="Helical" evidence="7">
    <location>
        <begin position="250"/>
        <end position="268"/>
    </location>
</feature>
<keyword evidence="5 7" id="KW-1133">Transmembrane helix</keyword>
<keyword evidence="4 7" id="KW-0812">Transmembrane</keyword>
<feature type="transmembrane region" description="Helical" evidence="7">
    <location>
        <begin position="54"/>
        <end position="74"/>
    </location>
</feature>
<dbReference type="GO" id="GO:0055085">
    <property type="term" value="P:transmembrane transport"/>
    <property type="evidence" value="ECO:0007669"/>
    <property type="project" value="InterPro"/>
</dbReference>
<comment type="caution">
    <text evidence="8">The sequence shown here is derived from an EMBL/GenBank/DDBJ whole genome shotgun (WGS) entry which is preliminary data.</text>
</comment>
<dbReference type="PANTHER" id="PTHR36838:SF1">
    <property type="entry name" value="SLR1864 PROTEIN"/>
    <property type="match status" value="1"/>
</dbReference>
<evidence type="ECO:0000256" key="4">
    <source>
        <dbReference type="ARBA" id="ARBA00022692"/>
    </source>
</evidence>
<evidence type="ECO:0000256" key="1">
    <source>
        <dbReference type="ARBA" id="ARBA00004141"/>
    </source>
</evidence>
<evidence type="ECO:0000313" key="9">
    <source>
        <dbReference type="Proteomes" id="UP000248395"/>
    </source>
</evidence>
<evidence type="ECO:0000256" key="2">
    <source>
        <dbReference type="ARBA" id="ARBA00022448"/>
    </source>
</evidence>
<feature type="transmembrane region" description="Helical" evidence="7">
    <location>
        <begin position="274"/>
        <end position="299"/>
    </location>
</feature>
<dbReference type="AlphaFoldDB" id="A0A318JX20"/>
<evidence type="ECO:0000313" key="8">
    <source>
        <dbReference type="EMBL" id="PXX49901.1"/>
    </source>
</evidence>
<keyword evidence="6 7" id="KW-0472">Membrane</keyword>
<proteinExistence type="predicted"/>
<comment type="subcellular location">
    <subcellularLocation>
        <location evidence="1">Membrane</location>
        <topology evidence="1">Multi-pass membrane protein</topology>
    </subcellularLocation>
</comment>
<evidence type="ECO:0000256" key="7">
    <source>
        <dbReference type="SAM" id="Phobius"/>
    </source>
</evidence>
<evidence type="ECO:0000256" key="5">
    <source>
        <dbReference type="ARBA" id="ARBA00022989"/>
    </source>
</evidence>
<feature type="transmembrane region" description="Helical" evidence="7">
    <location>
        <begin position="159"/>
        <end position="177"/>
    </location>
</feature>
<feature type="transmembrane region" description="Helical" evidence="7">
    <location>
        <begin position="184"/>
        <end position="207"/>
    </location>
</feature>
<sequence>MFFVLSLGFYAGKRQRVDNVHVESLNSLLMRFALPCSLFLTTANASLGSLHQQLPLFVLLVLSMLLLFGLSYALERLLWRQKPPLAAMQACTVALPNYAAVGLPLLATVMSPAESLAVAVAIIAGSVVISPLTLFLLQGKPASAAASDHLPLLRTLLNILRNPVVLAPLLGSLLAVLQWPLPDYLRAAFSMMGLAVGGVALFVTGLLVSAQPFRLDWHIVLGALLKNILHPALVYGLALWLALPRELTQALVLLAAIPSGFFGILFGVSLRLPYALSGATLLCSTVLGIPTLVMTIALLPAL</sequence>
<gene>
    <name evidence="8" type="ORF">DFR38_10381</name>
</gene>
<dbReference type="Proteomes" id="UP000248395">
    <property type="component" value="Unassembled WGS sequence"/>
</dbReference>